<dbReference type="Pfam" id="PF00590">
    <property type="entry name" value="TP_methylase"/>
    <property type="match status" value="1"/>
</dbReference>
<keyword evidence="4 7" id="KW-0808">Transferase</keyword>
<evidence type="ECO:0000259" key="6">
    <source>
        <dbReference type="Pfam" id="PF00590"/>
    </source>
</evidence>
<dbReference type="PANTHER" id="PTHR43182">
    <property type="entry name" value="COBALT-PRECORRIN-6B C(15)-METHYLTRANSFERASE (DECARBOXYLATING)"/>
    <property type="match status" value="1"/>
</dbReference>
<accession>A0ABU0M4F6</accession>
<dbReference type="InterPro" id="IPR012818">
    <property type="entry name" value="CbiE"/>
</dbReference>
<dbReference type="GO" id="GO:0046025">
    <property type="term" value="F:precorrin-6Y C5,15-methyltransferase (decarboxylating) activity"/>
    <property type="evidence" value="ECO:0007669"/>
    <property type="project" value="UniProtKB-EC"/>
</dbReference>
<sequence length="402" mass="41817">MSADRWLGIVGIGEDGVEGLSPLARRMIEAAAAVFGGRRHLALAAPHVKGEAVEWPSPFTIEPLLARRGTPTVVLASGDPFLFGVGNVVARHVPPAEYVALPAPSAFSLAASRLGWPLAEVTMLSLHGRSIDLVRPHLFPGARILALTSDAAAPTAIAALLCGSGFGPSRLFLLEAMGGADERMRDSRAASFAMQAINPLNTLAIAVEAEPGARILPRAAGLDDALFETDGQITKREIRALTLSALAPRPGECLVDIGAGSGSVAIEWMLADRRCRAIAIEPRGDRAARIRANAAAFGVPGLDVVEGAAPDALAGVPEADAVFVGGGLSRPGVLAAALDLVRAGGRLVANAVTLETERVLLGAHEERGGRLIRIAIDRAAPLAGMTAWEPARPVLQWSWTKP</sequence>
<dbReference type="EMBL" id="JAUSWJ010000001">
    <property type="protein sequence ID" value="MDQ0515839.1"/>
    <property type="molecule type" value="Genomic_DNA"/>
</dbReference>
<evidence type="ECO:0000256" key="5">
    <source>
        <dbReference type="ARBA" id="ARBA00022691"/>
    </source>
</evidence>
<dbReference type="InterPro" id="IPR014008">
    <property type="entry name" value="Cbl_synth_MTase_CbiT"/>
</dbReference>
<evidence type="ECO:0000256" key="2">
    <source>
        <dbReference type="ARBA" id="ARBA00022573"/>
    </source>
</evidence>
<dbReference type="EC" id="2.1.1.132" evidence="7"/>
<comment type="caution">
    <text evidence="7">The sequence shown here is derived from an EMBL/GenBank/DDBJ whole genome shotgun (WGS) entry which is preliminary data.</text>
</comment>
<evidence type="ECO:0000256" key="3">
    <source>
        <dbReference type="ARBA" id="ARBA00022603"/>
    </source>
</evidence>
<dbReference type="GO" id="GO:0032259">
    <property type="term" value="P:methylation"/>
    <property type="evidence" value="ECO:0007669"/>
    <property type="project" value="UniProtKB-KW"/>
</dbReference>
<dbReference type="CDD" id="cd11644">
    <property type="entry name" value="Precorrin-6Y-MT"/>
    <property type="match status" value="1"/>
</dbReference>
<dbReference type="PANTHER" id="PTHR43182:SF1">
    <property type="entry name" value="COBALT-PRECORRIN-7 C(5)-METHYLTRANSFERASE"/>
    <property type="match status" value="1"/>
</dbReference>
<dbReference type="Gene3D" id="3.40.1010.10">
    <property type="entry name" value="Cobalt-precorrin-4 Transmethylase, Domain 1"/>
    <property type="match status" value="1"/>
</dbReference>
<gene>
    <name evidence="7" type="ORF">QO015_001452</name>
</gene>
<proteinExistence type="predicted"/>
<evidence type="ECO:0000256" key="4">
    <source>
        <dbReference type="ARBA" id="ARBA00022679"/>
    </source>
</evidence>
<dbReference type="SUPFAM" id="SSF53790">
    <property type="entry name" value="Tetrapyrrole methylase"/>
    <property type="match status" value="1"/>
</dbReference>
<keyword evidence="5" id="KW-0949">S-adenosyl-L-methionine</keyword>
<name>A0ABU0M4F6_9HYPH</name>
<dbReference type="InterPro" id="IPR014777">
    <property type="entry name" value="4pyrrole_Mease_sub1"/>
</dbReference>
<comment type="pathway">
    <text evidence="1">Cofactor biosynthesis; adenosylcobalamin biosynthesis.</text>
</comment>
<protein>
    <submittedName>
        <fullName evidence="7">Precorrin-6Y C5,15-methyltransferase (Decarboxylating)</fullName>
        <ecNumber evidence="7">2.1.1.132</ecNumber>
    </submittedName>
</protein>
<dbReference type="PIRSF" id="PIRSF036428">
    <property type="entry name" value="CobL"/>
    <property type="match status" value="1"/>
</dbReference>
<dbReference type="InterPro" id="IPR000878">
    <property type="entry name" value="4pyrrol_Mease"/>
</dbReference>
<evidence type="ECO:0000256" key="1">
    <source>
        <dbReference type="ARBA" id="ARBA00004953"/>
    </source>
</evidence>
<evidence type="ECO:0000313" key="8">
    <source>
        <dbReference type="Proteomes" id="UP001223743"/>
    </source>
</evidence>
<reference evidence="7 8" key="1">
    <citation type="submission" date="2023-07" db="EMBL/GenBank/DDBJ databases">
        <title>Genomic Encyclopedia of Type Strains, Phase IV (KMG-IV): sequencing the most valuable type-strain genomes for metagenomic binning, comparative biology and taxonomic classification.</title>
        <authorList>
            <person name="Goeker M."/>
        </authorList>
    </citation>
    <scope>NUCLEOTIDE SEQUENCE [LARGE SCALE GENOMIC DNA]</scope>
    <source>
        <strain evidence="7 8">B1-1</strain>
    </source>
</reference>
<feature type="domain" description="Tetrapyrrole methylase" evidence="6">
    <location>
        <begin position="9"/>
        <end position="189"/>
    </location>
</feature>
<dbReference type="InterPro" id="IPR006365">
    <property type="entry name" value="Cbl_synth_CobL"/>
</dbReference>
<dbReference type="InterPro" id="IPR050714">
    <property type="entry name" value="Cobalamin_biosynth_MTase"/>
</dbReference>
<dbReference type="InterPro" id="IPR029063">
    <property type="entry name" value="SAM-dependent_MTases_sf"/>
</dbReference>
<keyword evidence="3 7" id="KW-0489">Methyltransferase</keyword>
<dbReference type="RefSeq" id="WP_266280397.1">
    <property type="nucleotide sequence ID" value="NZ_JAPKNF010000001.1"/>
</dbReference>
<dbReference type="SUPFAM" id="SSF53335">
    <property type="entry name" value="S-adenosyl-L-methionine-dependent methyltransferases"/>
    <property type="match status" value="1"/>
</dbReference>
<dbReference type="NCBIfam" id="TIGR02467">
    <property type="entry name" value="CbiE"/>
    <property type="match status" value="1"/>
</dbReference>
<dbReference type="Proteomes" id="UP001223743">
    <property type="component" value="Unassembled WGS sequence"/>
</dbReference>
<dbReference type="NCBIfam" id="TIGR02469">
    <property type="entry name" value="CbiT"/>
    <property type="match status" value="1"/>
</dbReference>
<dbReference type="Gene3D" id="3.40.50.150">
    <property type="entry name" value="Vaccinia Virus protein VP39"/>
    <property type="match status" value="1"/>
</dbReference>
<evidence type="ECO:0000313" key="7">
    <source>
        <dbReference type="EMBL" id="MDQ0515839.1"/>
    </source>
</evidence>
<organism evidence="7 8">
    <name type="scientific">Kaistia geumhonensis</name>
    <dbReference type="NCBI Taxonomy" id="410839"/>
    <lineage>
        <taxon>Bacteria</taxon>
        <taxon>Pseudomonadati</taxon>
        <taxon>Pseudomonadota</taxon>
        <taxon>Alphaproteobacteria</taxon>
        <taxon>Hyphomicrobiales</taxon>
        <taxon>Kaistiaceae</taxon>
        <taxon>Kaistia</taxon>
    </lineage>
</organism>
<dbReference type="InterPro" id="IPR035996">
    <property type="entry name" value="4pyrrol_Methylase_sf"/>
</dbReference>
<keyword evidence="2" id="KW-0169">Cobalamin biosynthesis</keyword>
<keyword evidence="8" id="KW-1185">Reference proteome</keyword>